<evidence type="ECO:0000313" key="4">
    <source>
        <dbReference type="Proteomes" id="UP000198755"/>
    </source>
</evidence>
<feature type="signal peptide" evidence="2">
    <location>
        <begin position="1"/>
        <end position="36"/>
    </location>
</feature>
<dbReference type="Pfam" id="PF13624">
    <property type="entry name" value="SurA_N_3"/>
    <property type="match status" value="1"/>
</dbReference>
<name>A0A1I3WH45_9HYPH</name>
<dbReference type="Proteomes" id="UP000198755">
    <property type="component" value="Unassembled WGS sequence"/>
</dbReference>
<dbReference type="AlphaFoldDB" id="A0A1I3WH45"/>
<dbReference type="InterPro" id="IPR027304">
    <property type="entry name" value="Trigger_fact/SurA_dom_sf"/>
</dbReference>
<evidence type="ECO:0000256" key="1">
    <source>
        <dbReference type="ARBA" id="ARBA00022729"/>
    </source>
</evidence>
<dbReference type="GO" id="GO:0016853">
    <property type="term" value="F:isomerase activity"/>
    <property type="evidence" value="ECO:0007669"/>
    <property type="project" value="UniProtKB-KW"/>
</dbReference>
<dbReference type="Gene3D" id="1.10.4030.10">
    <property type="entry name" value="Porin chaperone SurA, peptide-binding domain"/>
    <property type="match status" value="1"/>
</dbReference>
<dbReference type="InterPro" id="IPR050280">
    <property type="entry name" value="OMP_Chaperone_SurA"/>
</dbReference>
<protein>
    <submittedName>
        <fullName evidence="3">Peptidyl-prolyl cis-trans isomerase SurA</fullName>
    </submittedName>
</protein>
<dbReference type="EMBL" id="FOSN01000001">
    <property type="protein sequence ID" value="SFK05776.1"/>
    <property type="molecule type" value="Genomic_DNA"/>
</dbReference>
<proteinExistence type="predicted"/>
<gene>
    <name evidence="3" type="ORF">SAMN05444581_101555</name>
</gene>
<accession>A0A1I3WH45</accession>
<dbReference type="OrthoDB" id="9791746at2"/>
<feature type="chain" id="PRO_5011464514" evidence="2">
    <location>
        <begin position="37"/>
        <end position="314"/>
    </location>
</feature>
<sequence length="314" mass="33728">MPALLKARRASARAPIQVCFALFAVSAAFSFSAAPAAAQAIVSSINGDPVTNIDIDERMKLLRVLRKPATREAAIESLFKDRLEIHEAGKYGVNPKDSDLSQEIVKVAQDLKMQPEALMAAIQGAGVTPDHFKAHFRADMAFSMLVQALNKGVEASESQVREELAKQGGKAAAGTQFTVQQIIFTLPNGASVATVNERGREAEQLRARFSDCETGLPIARSLPDVTVRDPLTRTSAELGEGLRQLLEKTPTGHLTPPSRSSSGLELVAVCSKGAAKDDTAVRNAISQKLLAGKIAEDSARRLKELRDRAVIVQH</sequence>
<keyword evidence="4" id="KW-1185">Reference proteome</keyword>
<organism evidence="3 4">
    <name type="scientific">Methylocapsa palsarum</name>
    <dbReference type="NCBI Taxonomy" id="1612308"/>
    <lineage>
        <taxon>Bacteria</taxon>
        <taxon>Pseudomonadati</taxon>
        <taxon>Pseudomonadota</taxon>
        <taxon>Alphaproteobacteria</taxon>
        <taxon>Hyphomicrobiales</taxon>
        <taxon>Beijerinckiaceae</taxon>
        <taxon>Methylocapsa</taxon>
    </lineage>
</organism>
<evidence type="ECO:0000313" key="3">
    <source>
        <dbReference type="EMBL" id="SFK05776.1"/>
    </source>
</evidence>
<dbReference type="STRING" id="1612308.SAMN05444581_101555"/>
<keyword evidence="1 2" id="KW-0732">Signal</keyword>
<dbReference type="SUPFAM" id="SSF109998">
    <property type="entry name" value="Triger factor/SurA peptide-binding domain-like"/>
    <property type="match status" value="1"/>
</dbReference>
<dbReference type="PANTHER" id="PTHR47637:SF1">
    <property type="entry name" value="CHAPERONE SURA"/>
    <property type="match status" value="1"/>
</dbReference>
<dbReference type="RefSeq" id="WP_091677194.1">
    <property type="nucleotide sequence ID" value="NZ_FOSN01000001.1"/>
</dbReference>
<dbReference type="PANTHER" id="PTHR47637">
    <property type="entry name" value="CHAPERONE SURA"/>
    <property type="match status" value="1"/>
</dbReference>
<evidence type="ECO:0000256" key="2">
    <source>
        <dbReference type="SAM" id="SignalP"/>
    </source>
</evidence>
<reference evidence="3 4" key="1">
    <citation type="submission" date="2016-10" db="EMBL/GenBank/DDBJ databases">
        <authorList>
            <person name="de Groot N.N."/>
        </authorList>
    </citation>
    <scope>NUCLEOTIDE SEQUENCE [LARGE SCALE GENOMIC DNA]</scope>
    <source>
        <strain evidence="3 4">NE2</strain>
    </source>
</reference>
<keyword evidence="3" id="KW-0413">Isomerase</keyword>